<feature type="compositionally biased region" description="Low complexity" evidence="6">
    <location>
        <begin position="564"/>
        <end position="584"/>
    </location>
</feature>
<feature type="region of interest" description="Disordered" evidence="6">
    <location>
        <begin position="862"/>
        <end position="938"/>
    </location>
</feature>
<feature type="compositionally biased region" description="Acidic residues" evidence="6">
    <location>
        <begin position="17"/>
        <end position="28"/>
    </location>
</feature>
<organism evidence="8 9">
    <name type="scientific">Cardiosporidium cionae</name>
    <dbReference type="NCBI Taxonomy" id="476202"/>
    <lineage>
        <taxon>Eukaryota</taxon>
        <taxon>Sar</taxon>
        <taxon>Alveolata</taxon>
        <taxon>Apicomplexa</taxon>
        <taxon>Aconoidasida</taxon>
        <taxon>Nephromycida</taxon>
        <taxon>Cardiosporidium</taxon>
    </lineage>
</organism>
<evidence type="ECO:0000256" key="3">
    <source>
        <dbReference type="ARBA" id="ARBA00023125"/>
    </source>
</evidence>
<dbReference type="Pfam" id="PF00847">
    <property type="entry name" value="AP2"/>
    <property type="match status" value="3"/>
</dbReference>
<accession>A0ABQ7J5H6</accession>
<feature type="domain" description="AP2/ERF" evidence="7">
    <location>
        <begin position="633"/>
        <end position="681"/>
    </location>
</feature>
<dbReference type="Proteomes" id="UP000823046">
    <property type="component" value="Unassembled WGS sequence"/>
</dbReference>
<evidence type="ECO:0000313" key="8">
    <source>
        <dbReference type="EMBL" id="KAF8819213.1"/>
    </source>
</evidence>
<evidence type="ECO:0000313" key="9">
    <source>
        <dbReference type="Proteomes" id="UP000823046"/>
    </source>
</evidence>
<keyword evidence="3" id="KW-0238">DNA-binding</keyword>
<proteinExistence type="predicted"/>
<gene>
    <name evidence="8" type="primary">AP2VIII7</name>
    <name evidence="8" type="ORF">IE077_001408</name>
</gene>
<feature type="region of interest" description="Disordered" evidence="6">
    <location>
        <begin position="512"/>
        <end position="618"/>
    </location>
</feature>
<keyword evidence="4" id="KW-0804">Transcription</keyword>
<feature type="region of interest" description="Disordered" evidence="6">
    <location>
        <begin position="763"/>
        <end position="789"/>
    </location>
</feature>
<keyword evidence="5" id="KW-0539">Nucleus</keyword>
<feature type="region of interest" description="Disordered" evidence="6">
    <location>
        <begin position="1016"/>
        <end position="1077"/>
    </location>
</feature>
<feature type="compositionally biased region" description="Low complexity" evidence="6">
    <location>
        <begin position="284"/>
        <end position="295"/>
    </location>
</feature>
<dbReference type="InterPro" id="IPR001471">
    <property type="entry name" value="AP2/ERF_dom"/>
</dbReference>
<reference evidence="8 9" key="1">
    <citation type="journal article" date="2020" name="bioRxiv">
        <title>Metabolic contributions of an alphaproteobacterial endosymbiont in the apicomplexan Cardiosporidium cionae.</title>
        <authorList>
            <person name="Hunter E.S."/>
            <person name="Paight C.J."/>
            <person name="Lane C.E."/>
        </authorList>
    </citation>
    <scope>NUCLEOTIDE SEQUENCE [LARGE SCALE GENOMIC DNA]</scope>
    <source>
        <strain evidence="8">ESH_2018</strain>
    </source>
</reference>
<feature type="compositionally biased region" description="Polar residues" evidence="6">
    <location>
        <begin position="523"/>
        <end position="546"/>
    </location>
</feature>
<dbReference type="EMBL" id="JADAQX010000887">
    <property type="protein sequence ID" value="KAF8819213.1"/>
    <property type="molecule type" value="Genomic_DNA"/>
</dbReference>
<sequence>FLFSDPLKEIIDKTDSLEETQSGEEENLSTDHSTGTEKPFKNEESVNDISFLRDSISYSNPTASDVTTLRYAAKAWPCSSNHDILPSANKNDHPSILVRFYRCVPTAAPLFSISQKSPQNSLLNDEGGSLSDYTVSLQQHLTAWQSQLKDLHGREYDASRPHGKVSSTFPSVDIEGIKDLPVCMRTLMTLMLEMQSIQKNLIDVQQRLIETQVQLSTKTASPSAYPCWEDLIQTAFVPSPFTTTVLASPPSLTSSICTFPYTYTDPLRQDTPGMVMSTYPPDPLSTSTTSSSSTPMGIKSSGYSGEGGDRTTLATSPSMPLGRMSLHPLSCTSPSHTAIDLADLIECAPPFPTTRRRMETFPGRAGGTFPSSSHPKRGGTTLSYSDEETYFYPTQNSTNGGEGFSGTLHDKKRLRGLPYPIREDAPMPGVRYARDRNSWVAFWCERGRQNYKSFSNKKFGFERARQMAIEARVAFDKRQASESGELPLSGTGGFPEDPAYLSYVYEPSTHYFSSEKPSTSSSHPYTTLGDTDIVSSSHHPFSNLQALQGGHAGTPPSEEEEESYPSLTLGDTTLPSTTSSTVLVGNGGIDTSPPIMGGRQRFQRSGGGGGPSASNAPMNKNEYQQLASSLKNPKGVCYAPSNNTWMAYGGHSSGARMCKSFPVHKYGFYEARNLAISALSEGRRGGHLTLHDSVQIYPENTVKRSKMDEGGRTSSLLPTVEAPPSSEGDCLLKAIPHEEEGTMTGVSAAPGHRLTPPQSEEIFSTASRKRGARSISNQRRIGRRPRDPEATEEYEKLNGVEDVAFTGVSASFGCSYYDSPTDAWICSYRDTDRSRKTKRFLVSNNGGWESTKKLAESFLHAMQEKSRTSSNGGPPEGPFPEEGESTVIPFSEGDEGSDVSSQRIVTRSRRGSTVIEEGGVGRNAPQKENGECERSRERPLTQDIAAIPPTIGKPSHVKGVNFNRQCNTWAAIWYVNGVQQVKYFSVKQYGYEDARRLAIEHRQKIDANKLLRSSVKENRQSVGLPPASFSTTSLPPNEGEKESPTPDRVESSPIHPLPPVWTGDHSLPPSLPVTDTTLNHERALPPALSLLSPVEATKEKTAPSLLSPLEEIPLLKYEHGTPLKEGNATPPSPPETEAPAPHENPSTLPESAPSLENARRVKPRMYSTTNQRNGFPVYFM</sequence>
<dbReference type="Gene3D" id="1.20.5.2050">
    <property type="match status" value="3"/>
</dbReference>
<feature type="region of interest" description="Disordered" evidence="6">
    <location>
        <begin position="704"/>
        <end position="727"/>
    </location>
</feature>
<comment type="caution">
    <text evidence="8">The sequence shown here is derived from an EMBL/GenBank/DDBJ whole genome shotgun (WGS) entry which is preliminary data.</text>
</comment>
<feature type="domain" description="AP2/ERF" evidence="7">
    <location>
        <begin position="955"/>
        <end position="1007"/>
    </location>
</feature>
<evidence type="ECO:0000256" key="4">
    <source>
        <dbReference type="ARBA" id="ARBA00023163"/>
    </source>
</evidence>
<feature type="region of interest" description="Disordered" evidence="6">
    <location>
        <begin position="13"/>
        <end position="42"/>
    </location>
</feature>
<evidence type="ECO:0000256" key="2">
    <source>
        <dbReference type="ARBA" id="ARBA00023015"/>
    </source>
</evidence>
<comment type="subcellular location">
    <subcellularLocation>
        <location evidence="1">Nucleus</location>
    </subcellularLocation>
</comment>
<feature type="region of interest" description="Disordered" evidence="6">
    <location>
        <begin position="281"/>
        <end position="318"/>
    </location>
</feature>
<keyword evidence="9" id="KW-1185">Reference proteome</keyword>
<evidence type="ECO:0000259" key="7">
    <source>
        <dbReference type="Pfam" id="PF00847"/>
    </source>
</evidence>
<feature type="region of interest" description="Disordered" evidence="6">
    <location>
        <begin position="1117"/>
        <end position="1180"/>
    </location>
</feature>
<evidence type="ECO:0000256" key="1">
    <source>
        <dbReference type="ARBA" id="ARBA00004123"/>
    </source>
</evidence>
<feature type="non-terminal residue" evidence="8">
    <location>
        <position position="1"/>
    </location>
</feature>
<feature type="compositionally biased region" description="Basic and acidic residues" evidence="6">
    <location>
        <begin position="1038"/>
        <end position="1050"/>
    </location>
</feature>
<protein>
    <submittedName>
        <fullName evidence="8">AP2 domain transcription factor AP2VIII-7</fullName>
    </submittedName>
</protein>
<feature type="compositionally biased region" description="Basic and acidic residues" evidence="6">
    <location>
        <begin position="928"/>
        <end position="938"/>
    </location>
</feature>
<keyword evidence="2" id="KW-0805">Transcription regulation</keyword>
<feature type="domain" description="AP2/ERF" evidence="7">
    <location>
        <begin position="428"/>
        <end position="475"/>
    </location>
</feature>
<evidence type="ECO:0000256" key="6">
    <source>
        <dbReference type="SAM" id="MobiDB-lite"/>
    </source>
</evidence>
<evidence type="ECO:0000256" key="5">
    <source>
        <dbReference type="ARBA" id="ARBA00023242"/>
    </source>
</evidence>
<name>A0ABQ7J5H6_9APIC</name>